<dbReference type="Gene3D" id="3.40.350.10">
    <property type="entry name" value="Creatinase/prolidase N-terminal domain"/>
    <property type="match status" value="1"/>
</dbReference>
<sequence>MTRLIRIDWPDNGSPDLPPPLSLPECEGRLRALRASAAAQGYDVIVVYGDREHAANLQWLTGFDPRFEEAVLVVTPGDALLLAGNECLAYTAISPLVQAGVVRVGHCSSLSLPSQPRGGGGWWNGWPTCWRWMTGSGRSAGSGSGLMRWTIRPQRWTSRCSLLTPCASWRRGSRTRPT</sequence>
<feature type="domain" description="Creatinase N-terminal" evidence="1">
    <location>
        <begin position="29"/>
        <end position="82"/>
    </location>
</feature>
<accession>A0A3S8U5G8</accession>
<dbReference type="Pfam" id="PF01321">
    <property type="entry name" value="Creatinase_N"/>
    <property type="match status" value="1"/>
</dbReference>
<evidence type="ECO:0000313" key="2">
    <source>
        <dbReference type="EMBL" id="AZL58922.1"/>
    </source>
</evidence>
<organism evidence="2 3">
    <name type="scientific">Tabrizicola piscis</name>
    <dbReference type="NCBI Taxonomy" id="2494374"/>
    <lineage>
        <taxon>Bacteria</taxon>
        <taxon>Pseudomonadati</taxon>
        <taxon>Pseudomonadota</taxon>
        <taxon>Alphaproteobacteria</taxon>
        <taxon>Rhodobacterales</taxon>
        <taxon>Paracoccaceae</taxon>
        <taxon>Tabrizicola</taxon>
    </lineage>
</organism>
<dbReference type="InterPro" id="IPR000587">
    <property type="entry name" value="Creatinase_N"/>
</dbReference>
<gene>
    <name evidence="2" type="ORF">EI545_08750</name>
</gene>
<dbReference type="RefSeq" id="WP_125325120.1">
    <property type="nucleotide sequence ID" value="NZ_CP034328.1"/>
</dbReference>
<protein>
    <recommendedName>
        <fullName evidence="1">Creatinase N-terminal domain-containing protein</fullName>
    </recommendedName>
</protein>
<dbReference type="EMBL" id="CP034328">
    <property type="protein sequence ID" value="AZL58922.1"/>
    <property type="molecule type" value="Genomic_DNA"/>
</dbReference>
<dbReference type="SUPFAM" id="SSF53092">
    <property type="entry name" value="Creatinase/prolidase N-terminal domain"/>
    <property type="match status" value="1"/>
</dbReference>
<proteinExistence type="predicted"/>
<reference evidence="2 3" key="1">
    <citation type="submission" date="2018-12" db="EMBL/GenBank/DDBJ databases">
        <title>Complete genome sequencing of Tabrizicola sp. K13M18.</title>
        <authorList>
            <person name="Bae J.-W."/>
        </authorList>
    </citation>
    <scope>NUCLEOTIDE SEQUENCE [LARGE SCALE GENOMIC DNA]</scope>
    <source>
        <strain evidence="2 3">K13M18</strain>
    </source>
</reference>
<name>A0A3S8U5G8_9RHOB</name>
<evidence type="ECO:0000259" key="1">
    <source>
        <dbReference type="Pfam" id="PF01321"/>
    </source>
</evidence>
<dbReference type="KEGG" id="taw:EI545_08750"/>
<dbReference type="OrthoDB" id="9778159at2"/>
<dbReference type="InterPro" id="IPR029149">
    <property type="entry name" value="Creatin/AminoP/Spt16_N"/>
</dbReference>
<evidence type="ECO:0000313" key="3">
    <source>
        <dbReference type="Proteomes" id="UP000282002"/>
    </source>
</evidence>
<dbReference type="AlphaFoldDB" id="A0A3S8U5G8"/>
<dbReference type="Proteomes" id="UP000282002">
    <property type="component" value="Chromosome"/>
</dbReference>
<keyword evidence="3" id="KW-1185">Reference proteome</keyword>